<evidence type="ECO:0000313" key="4">
    <source>
        <dbReference type="EMBL" id="NMO09922.1"/>
    </source>
</evidence>
<dbReference type="Proteomes" id="UP000232806">
    <property type="component" value="Chromosome"/>
</dbReference>
<keyword evidence="5" id="KW-1185">Reference proteome</keyword>
<evidence type="ECO:0000313" key="6">
    <source>
        <dbReference type="Proteomes" id="UP000232806"/>
    </source>
</evidence>
<organism evidence="3 5">
    <name type="scientific">Methanobacterium subterraneum</name>
    <dbReference type="NCBI Taxonomy" id="59277"/>
    <lineage>
        <taxon>Archaea</taxon>
        <taxon>Methanobacteriati</taxon>
        <taxon>Methanobacteriota</taxon>
        <taxon>Methanomada group</taxon>
        <taxon>Methanobacteria</taxon>
        <taxon>Methanobacteriales</taxon>
        <taxon>Methanobacteriaceae</taxon>
        <taxon>Methanobacterium</taxon>
    </lineage>
</organism>
<keyword evidence="1" id="KW-0812">Transmembrane</keyword>
<keyword evidence="1" id="KW-1133">Transmembrane helix</keyword>
<feature type="transmembrane region" description="Helical" evidence="1">
    <location>
        <begin position="28"/>
        <end position="45"/>
    </location>
</feature>
<dbReference type="EMBL" id="CP017768">
    <property type="protein sequence ID" value="AUB59478.1"/>
    <property type="molecule type" value="Genomic_DNA"/>
</dbReference>
<evidence type="ECO:0000313" key="3">
    <source>
        <dbReference type="EMBL" id="AUB59478.1"/>
    </source>
</evidence>
<protein>
    <submittedName>
        <fullName evidence="3">Uncharacterized protein</fullName>
    </submittedName>
</protein>
<evidence type="ECO:0000313" key="7">
    <source>
        <dbReference type="Proteomes" id="UP000591058"/>
    </source>
</evidence>
<dbReference type="GeneID" id="35125120"/>
<reference evidence="4 7" key="2">
    <citation type="submission" date="2020-04" db="EMBL/GenBank/DDBJ databases">
        <title>Draft genome of Methanobacterium subterraneum isolated from animal feces.</title>
        <authorList>
            <person name="Ouboter H.T."/>
            <person name="Berger S."/>
            <person name="Gungor E."/>
            <person name="Jetten M.S.M."/>
            <person name="Welte C.U."/>
        </authorList>
    </citation>
    <scope>NUCLEOTIDE SEQUENCE [LARGE SCALE GENOMIC DNA]</scope>
    <source>
        <strain evidence="4">HO_2020</strain>
    </source>
</reference>
<dbReference type="EMBL" id="CP017766">
    <property type="protein sequence ID" value="AUB56648.1"/>
    <property type="molecule type" value="Genomic_DNA"/>
</dbReference>
<dbReference type="Proteomes" id="UP000591058">
    <property type="component" value="Unassembled WGS sequence"/>
</dbReference>
<gene>
    <name evidence="2" type="ORF">BK007_11960</name>
    <name evidence="3" type="ORF">BK009_01525</name>
    <name evidence="4" type="ORF">HG719_08800</name>
</gene>
<feature type="transmembrane region" description="Helical" evidence="1">
    <location>
        <begin position="75"/>
        <end position="106"/>
    </location>
</feature>
<proteinExistence type="predicted"/>
<dbReference type="AlphaFoldDB" id="A0A2H4VN10"/>
<dbReference type="KEGG" id="msub:BK009_01525"/>
<evidence type="ECO:0000313" key="2">
    <source>
        <dbReference type="EMBL" id="AUB56648.1"/>
    </source>
</evidence>
<dbReference type="Proteomes" id="UP000232631">
    <property type="component" value="Chromosome"/>
</dbReference>
<accession>A0A2H4VN10</accession>
<accession>A0A2H4VEW9</accession>
<sequence>MILEAILYASSGFFMKFSDDALDTENNTLLGVISGLICVAGIGYLSVNFPDAATIFLAILMGTLFSGKVDKLGHIVTLVIFLAILVIFGLPSIGLGALIICTLAAWVDEVGNDRESLKGKKIVETFFNYRFTMKIVVLALALLGAFYPVQFQGFQPVTFIYFILFDLSYELAGLKFNRIYDGIKGIYGVIV</sequence>
<dbReference type="OrthoDB" id="82045at2157"/>
<feature type="transmembrane region" description="Helical" evidence="1">
    <location>
        <begin position="153"/>
        <end position="172"/>
    </location>
</feature>
<keyword evidence="1" id="KW-0472">Membrane</keyword>
<evidence type="ECO:0000256" key="1">
    <source>
        <dbReference type="SAM" id="Phobius"/>
    </source>
</evidence>
<reference evidence="5 6" key="1">
    <citation type="submission" date="2016-10" db="EMBL/GenBank/DDBJ databases">
        <title>Comparative genomics between deep and shallow subseafloor isolates.</title>
        <authorList>
            <person name="Ishii S."/>
            <person name="Miller J.R."/>
            <person name="Sutton G."/>
            <person name="Suzuki S."/>
            <person name="Methe B."/>
            <person name="Inagaki F."/>
            <person name="Imachi H."/>
        </authorList>
    </citation>
    <scope>NUCLEOTIDE SEQUENCE [LARGE SCALE GENOMIC DNA]</scope>
    <source>
        <strain evidence="3 5">A8p</strain>
        <strain evidence="2 6">MO-MB1</strain>
    </source>
</reference>
<name>A0A2H4VN10_9EURY</name>
<evidence type="ECO:0000313" key="5">
    <source>
        <dbReference type="Proteomes" id="UP000232631"/>
    </source>
</evidence>
<dbReference type="RefSeq" id="WP_100906628.1">
    <property type="nucleotide sequence ID" value="NZ_CP017766.1"/>
</dbReference>
<dbReference type="EMBL" id="JABBYL010000030">
    <property type="protein sequence ID" value="NMO09922.1"/>
    <property type="molecule type" value="Genomic_DNA"/>
</dbReference>
<feature type="transmembrane region" description="Helical" evidence="1">
    <location>
        <begin position="127"/>
        <end position="147"/>
    </location>
</feature>